<keyword evidence="7" id="KW-0472">Membrane</keyword>
<dbReference type="InterPro" id="IPR006311">
    <property type="entry name" value="TAT_signal"/>
</dbReference>
<dbReference type="PANTHER" id="PTHR30024">
    <property type="entry name" value="ALIPHATIC SULFONATES-BINDING PROTEIN-RELATED"/>
    <property type="match status" value="1"/>
</dbReference>
<keyword evidence="4" id="KW-0997">Cell inner membrane</keyword>
<comment type="subcellular location">
    <subcellularLocation>
        <location evidence="1">Cell inner membrane</location>
    </subcellularLocation>
</comment>
<evidence type="ECO:0000256" key="9">
    <source>
        <dbReference type="SAM" id="MobiDB-lite"/>
    </source>
</evidence>
<keyword evidence="11" id="KW-1185">Reference proteome</keyword>
<keyword evidence="3" id="KW-1003">Cell membrane</keyword>
<protein>
    <submittedName>
        <fullName evidence="10">ABC transporter substrate-binding protein</fullName>
    </submittedName>
</protein>
<comment type="similarity">
    <text evidence="8">Belongs to the CmpA/NrtA family.</text>
</comment>
<dbReference type="CDD" id="cd13553">
    <property type="entry name" value="PBP2_NrtA_CpmA_like"/>
    <property type="match status" value="1"/>
</dbReference>
<dbReference type="Proteomes" id="UP001054846">
    <property type="component" value="Chromosome"/>
</dbReference>
<accession>A0ABY3PG80</accession>
<dbReference type="EMBL" id="CP063845">
    <property type="protein sequence ID" value="UFP92657.1"/>
    <property type="molecule type" value="Genomic_DNA"/>
</dbReference>
<proteinExistence type="inferred from homology"/>
<dbReference type="SUPFAM" id="SSF53850">
    <property type="entry name" value="Periplasmic binding protein-like II"/>
    <property type="match status" value="1"/>
</dbReference>
<dbReference type="Pfam" id="PF13379">
    <property type="entry name" value="NMT1_2"/>
    <property type="match status" value="1"/>
</dbReference>
<feature type="region of interest" description="Disordered" evidence="9">
    <location>
        <begin position="1"/>
        <end position="24"/>
    </location>
</feature>
<evidence type="ECO:0000256" key="5">
    <source>
        <dbReference type="ARBA" id="ARBA00022729"/>
    </source>
</evidence>
<evidence type="ECO:0000256" key="3">
    <source>
        <dbReference type="ARBA" id="ARBA00022475"/>
    </source>
</evidence>
<dbReference type="InterPro" id="IPR019546">
    <property type="entry name" value="TAT_signal_bac_arc"/>
</dbReference>
<evidence type="ECO:0000256" key="8">
    <source>
        <dbReference type="ARBA" id="ARBA00024031"/>
    </source>
</evidence>
<dbReference type="NCBIfam" id="TIGR01409">
    <property type="entry name" value="TAT_signal_seq"/>
    <property type="match status" value="1"/>
</dbReference>
<gene>
    <name evidence="10" type="ORF">ISF26_12470</name>
</gene>
<keyword evidence="2" id="KW-0813">Transport</keyword>
<evidence type="ECO:0000313" key="10">
    <source>
        <dbReference type="EMBL" id="UFP92657.1"/>
    </source>
</evidence>
<dbReference type="PROSITE" id="PS51318">
    <property type="entry name" value="TAT"/>
    <property type="match status" value="1"/>
</dbReference>
<name>A0ABY3PG80_9CYAN</name>
<dbReference type="InterPro" id="IPR044527">
    <property type="entry name" value="NrtA/CpmA_ABC-bd_dom"/>
</dbReference>
<keyword evidence="5" id="KW-0732">Signal</keyword>
<sequence length="448" mass="48737">MAGKPLGHRGAGTQAADFEQSARWKPTRRQFLQGSGAASAGLLLAPGYAGAADAPEVTAVRIGFVGQTDASPIIIAKVKGYFEKHGLKDVELIKQPSWGVTRDNLELGSGGGGLDVAMVLRPMPFLMALGANTKGNKKIPIYVPLQLNVDGQGITVAKVFNAENVRLDASVMKPKIEKAKAEGKKLKFASTFKGGTSDLMLRYWLAAGGIDPDNDIDCLYVPGPQLVASMKVGNLEGFCVGDPWHERAISEKIGYSAVISGELWKDHPEKALAMRADWADKHPKAARAILKGIMEAQQWCDVMTNRDELCTILSSREYANVPVADINNRLKGAIEYGNNRPVVSNSPYVMRFWRENASYPYKSHDLWFMTENIRWNLLPAATDVKAVVGAVNRADLWQQAAKEGGIAAAQIPKVASRGVEVFFDKTRFDPANTTAYLKALKIKRVALA</sequence>
<evidence type="ECO:0000313" key="11">
    <source>
        <dbReference type="Proteomes" id="UP001054846"/>
    </source>
</evidence>
<reference evidence="10 11" key="1">
    <citation type="journal article" date="2021" name="Genome Biol. Evol.">
        <title>Complete Genome Sequencing of a Novel Gloeobacter Species from a Waterfall Cave in Mexico.</title>
        <authorList>
            <person name="Saw J.H."/>
            <person name="Cardona T."/>
            <person name="Montejano G."/>
        </authorList>
    </citation>
    <scope>NUCLEOTIDE SEQUENCE [LARGE SCALE GENOMIC DNA]</scope>
    <source>
        <strain evidence="10">MG652769</strain>
    </source>
</reference>
<evidence type="ECO:0000256" key="2">
    <source>
        <dbReference type="ARBA" id="ARBA00022448"/>
    </source>
</evidence>
<dbReference type="Gene3D" id="3.40.190.10">
    <property type="entry name" value="Periplasmic binding protein-like II"/>
    <property type="match status" value="2"/>
</dbReference>
<evidence type="ECO:0000256" key="4">
    <source>
        <dbReference type="ARBA" id="ARBA00022519"/>
    </source>
</evidence>
<organism evidence="10 11">
    <name type="scientific">Gloeobacter morelensis MG652769</name>
    <dbReference type="NCBI Taxonomy" id="2781736"/>
    <lineage>
        <taxon>Bacteria</taxon>
        <taxon>Bacillati</taxon>
        <taxon>Cyanobacteriota</taxon>
        <taxon>Cyanophyceae</taxon>
        <taxon>Gloeobacterales</taxon>
        <taxon>Gloeobacteraceae</taxon>
        <taxon>Gloeobacter</taxon>
        <taxon>Gloeobacter morelensis</taxon>
    </lineage>
</organism>
<evidence type="ECO:0000256" key="7">
    <source>
        <dbReference type="ARBA" id="ARBA00023136"/>
    </source>
</evidence>
<evidence type="ECO:0000256" key="1">
    <source>
        <dbReference type="ARBA" id="ARBA00004533"/>
    </source>
</evidence>
<dbReference type="PANTHER" id="PTHR30024:SF7">
    <property type="entry name" value="NITRATE_NITRITE BINDING PROTEIN NRTA"/>
    <property type="match status" value="1"/>
</dbReference>
<dbReference type="RefSeq" id="WP_230839644.1">
    <property type="nucleotide sequence ID" value="NZ_CP063845.1"/>
</dbReference>
<dbReference type="Pfam" id="PF10518">
    <property type="entry name" value="TAT_signal"/>
    <property type="match status" value="1"/>
</dbReference>
<keyword evidence="6" id="KW-0406">Ion transport</keyword>
<evidence type="ECO:0000256" key="6">
    <source>
        <dbReference type="ARBA" id="ARBA00023065"/>
    </source>
</evidence>